<name>A0A9P7AWW4_9HELO</name>
<keyword evidence="2" id="KW-1133">Transmembrane helix</keyword>
<dbReference type="AlphaFoldDB" id="A0A9P7AWW4"/>
<proteinExistence type="inferred from homology"/>
<dbReference type="Proteomes" id="UP000785200">
    <property type="component" value="Unassembled WGS sequence"/>
</dbReference>
<evidence type="ECO:0000313" key="4">
    <source>
        <dbReference type="Proteomes" id="UP000785200"/>
    </source>
</evidence>
<accession>A0A9P7AWW4</accession>
<dbReference type="PANTHER" id="PTHR33365:SF13">
    <property type="entry name" value="TAT PATHWAY SIGNAL SEQUENCE"/>
    <property type="match status" value="1"/>
</dbReference>
<dbReference type="PANTHER" id="PTHR33365">
    <property type="entry name" value="YALI0B05434P"/>
    <property type="match status" value="1"/>
</dbReference>
<dbReference type="EMBL" id="VNKQ01000009">
    <property type="protein sequence ID" value="KAG0648777.1"/>
    <property type="molecule type" value="Genomic_DNA"/>
</dbReference>
<dbReference type="GO" id="GO:0043386">
    <property type="term" value="P:mycotoxin biosynthetic process"/>
    <property type="evidence" value="ECO:0007669"/>
    <property type="project" value="InterPro"/>
</dbReference>
<evidence type="ECO:0000256" key="1">
    <source>
        <dbReference type="ARBA" id="ARBA00035112"/>
    </source>
</evidence>
<comment type="similarity">
    <text evidence="1">Belongs to the ustYa family.</text>
</comment>
<keyword evidence="2" id="KW-0472">Membrane</keyword>
<organism evidence="3 4">
    <name type="scientific">Hyphodiscus hymeniophilus</name>
    <dbReference type="NCBI Taxonomy" id="353542"/>
    <lineage>
        <taxon>Eukaryota</taxon>
        <taxon>Fungi</taxon>
        <taxon>Dikarya</taxon>
        <taxon>Ascomycota</taxon>
        <taxon>Pezizomycotina</taxon>
        <taxon>Leotiomycetes</taxon>
        <taxon>Helotiales</taxon>
        <taxon>Hyphodiscaceae</taxon>
        <taxon>Hyphodiscus</taxon>
    </lineage>
</organism>
<dbReference type="OrthoDB" id="3687641at2759"/>
<evidence type="ECO:0000256" key="2">
    <source>
        <dbReference type="SAM" id="Phobius"/>
    </source>
</evidence>
<dbReference type="Pfam" id="PF11807">
    <property type="entry name" value="UstYa"/>
    <property type="match status" value="1"/>
</dbReference>
<protein>
    <submittedName>
        <fullName evidence="3">Uncharacterized protein</fullName>
    </submittedName>
</protein>
<evidence type="ECO:0000313" key="3">
    <source>
        <dbReference type="EMBL" id="KAG0648777.1"/>
    </source>
</evidence>
<keyword evidence="4" id="KW-1185">Reference proteome</keyword>
<reference evidence="3" key="1">
    <citation type="submission" date="2019-07" db="EMBL/GenBank/DDBJ databases">
        <title>Hyphodiscus hymeniophilus genome sequencing and assembly.</title>
        <authorList>
            <person name="Kramer G."/>
            <person name="Nodwell J."/>
        </authorList>
    </citation>
    <scope>NUCLEOTIDE SEQUENCE</scope>
    <source>
        <strain evidence="3">ATCC 34498</strain>
    </source>
</reference>
<gene>
    <name evidence="3" type="ORF">D0Z07_4706</name>
</gene>
<keyword evidence="2" id="KW-0812">Transmembrane</keyword>
<dbReference type="InterPro" id="IPR021765">
    <property type="entry name" value="UstYa-like"/>
</dbReference>
<sequence>MIRDSSDLDAEGLLLKEQLSETESATSLPTWHRNSRSWSGYLRENRGVVAVISVLSLSNIVTLLILIYMQNAKQPHPLSINQPPGGVPPTLAPLLRDPRPTFVNVSWYPPEKSFFREHNSDEADAKWKWYDASNGGYIMIPKEEAARADIDPARHAYIDRPDLGVEGFPVLPEAIHEMHCVNMVRRNLYYNIEHTRAGCHPPNCEPPELESWRIQHVDHCLEILRNRIACTADLGIVPFMWYGPNGKLAGDMARMKTCSDYDAIREFVMENGVLEGETKGILKPPQGAFITDLRD</sequence>
<comment type="caution">
    <text evidence="3">The sequence shown here is derived from an EMBL/GenBank/DDBJ whole genome shotgun (WGS) entry which is preliminary data.</text>
</comment>
<feature type="transmembrane region" description="Helical" evidence="2">
    <location>
        <begin position="47"/>
        <end position="69"/>
    </location>
</feature>